<dbReference type="EMBL" id="QBKU01000011">
    <property type="protein sequence ID" value="PTX72357.1"/>
    <property type="molecule type" value="Genomic_DNA"/>
</dbReference>
<accession>A0A2T6CAY5</accession>
<evidence type="ECO:0000256" key="1">
    <source>
        <dbReference type="SAM" id="SignalP"/>
    </source>
</evidence>
<proteinExistence type="predicted"/>
<evidence type="ECO:0000313" key="3">
    <source>
        <dbReference type="Proteomes" id="UP000244092"/>
    </source>
</evidence>
<comment type="caution">
    <text evidence="2">The sequence shown here is derived from an EMBL/GenBank/DDBJ whole genome shotgun (WGS) entry which is preliminary data.</text>
</comment>
<feature type="signal peptide" evidence="1">
    <location>
        <begin position="1"/>
        <end position="20"/>
    </location>
</feature>
<dbReference type="AlphaFoldDB" id="A0A2T6CAY5"/>
<sequence length="102" mass="10986">MKYVALALAGALTLSAGAVAANTAKEEDCGHQAAIVSAIQKARMDRVKERKVQEAVLAGEVTWPGRYNAAIPLFTGEIYKLKKRDLRKTDLGAQWKAACLAN</sequence>
<dbReference type="RefSeq" id="WP_025046761.1">
    <property type="nucleotide sequence ID" value="NZ_QBKU01000011.1"/>
</dbReference>
<feature type="chain" id="PRO_5015395148" evidence="1">
    <location>
        <begin position="21"/>
        <end position="102"/>
    </location>
</feature>
<dbReference type="Proteomes" id="UP000244092">
    <property type="component" value="Unassembled WGS sequence"/>
</dbReference>
<name>A0A2T6CAY5_9RHOB</name>
<dbReference type="OrthoDB" id="7726473at2"/>
<protein>
    <submittedName>
        <fullName evidence="2">Uncharacterized protein</fullName>
    </submittedName>
</protein>
<gene>
    <name evidence="2" type="ORF">C8N31_11170</name>
</gene>
<evidence type="ECO:0000313" key="2">
    <source>
        <dbReference type="EMBL" id="PTX72357.1"/>
    </source>
</evidence>
<reference evidence="2 3" key="1">
    <citation type="submission" date="2018-04" db="EMBL/GenBank/DDBJ databases">
        <title>Genomic Encyclopedia of Archaeal and Bacterial Type Strains, Phase II (KMG-II): from individual species to whole genera.</title>
        <authorList>
            <person name="Goeker M."/>
        </authorList>
    </citation>
    <scope>NUCLEOTIDE SEQUENCE [LARGE SCALE GENOMIC DNA]</scope>
    <source>
        <strain evidence="2 3">DSM 12244</strain>
    </source>
</reference>
<organism evidence="2 3">
    <name type="scientific">Sulfitobacter mediterraneus</name>
    <dbReference type="NCBI Taxonomy" id="83219"/>
    <lineage>
        <taxon>Bacteria</taxon>
        <taxon>Pseudomonadati</taxon>
        <taxon>Pseudomonadota</taxon>
        <taxon>Alphaproteobacteria</taxon>
        <taxon>Rhodobacterales</taxon>
        <taxon>Roseobacteraceae</taxon>
        <taxon>Sulfitobacter</taxon>
    </lineage>
</organism>
<keyword evidence="1" id="KW-0732">Signal</keyword>